<dbReference type="EMBL" id="CP007154">
    <property type="protein sequence ID" value="AHH45084.1"/>
    <property type="molecule type" value="Genomic_DNA"/>
</dbReference>
<reference evidence="1 2" key="1">
    <citation type="journal article" date="2014" name="Genome Announc.">
        <title>Complete Genome Sequence of Mycoplasma bovoculi Strain M165/69T (ATCC 29104).</title>
        <authorList>
            <person name="Calcutt M.J."/>
            <person name="Foecking M.F."/>
        </authorList>
    </citation>
    <scope>NUCLEOTIDE SEQUENCE [LARGE SCALE GENOMIC DNA]</scope>
    <source>
        <strain evidence="1">M165/69</strain>
    </source>
</reference>
<evidence type="ECO:0000313" key="2">
    <source>
        <dbReference type="Proteomes" id="UP000019229"/>
    </source>
</evidence>
<dbReference type="OrthoDB" id="399610at2"/>
<dbReference type="PATRIC" id="fig|743966.3.peg.71"/>
<organism evidence="1 2">
    <name type="scientific">Mesomycoplasma bovoculi M165/69</name>
    <dbReference type="NCBI Taxonomy" id="743966"/>
    <lineage>
        <taxon>Bacteria</taxon>
        <taxon>Bacillati</taxon>
        <taxon>Mycoplasmatota</taxon>
        <taxon>Mycoplasmoidales</taxon>
        <taxon>Metamycoplasmataceae</taxon>
        <taxon>Mesomycoplasma</taxon>
    </lineage>
</organism>
<name>W5US80_9BACT</name>
<gene>
    <name evidence="1" type="ORF">MYB_00365</name>
</gene>
<dbReference type="HOGENOM" id="CLU_711373_0_0_14"/>
<dbReference type="AlphaFoldDB" id="W5US80"/>
<dbReference type="STRING" id="743966.MYB_00365"/>
<keyword evidence="2" id="KW-1185">Reference proteome</keyword>
<protein>
    <submittedName>
        <fullName evidence="1">Uncharacterized protein</fullName>
    </submittedName>
</protein>
<accession>W5US80</accession>
<dbReference type="RefSeq" id="WP_022934885.1">
    <property type="nucleotide sequence ID" value="NZ_CP007154.1"/>
</dbReference>
<evidence type="ECO:0000313" key="1">
    <source>
        <dbReference type="EMBL" id="AHH45084.1"/>
    </source>
</evidence>
<dbReference type="eggNOG" id="ENOG5031Y7U">
    <property type="taxonomic scope" value="Bacteria"/>
</dbReference>
<dbReference type="NCBIfam" id="NF045960">
    <property type="entry name" value="MHO_1580_fam"/>
    <property type="match status" value="1"/>
</dbReference>
<sequence length="388" mass="44131">MIIVQEFKQQNSIDVNECCKDISFEVTTNPNVKGLRQFVKIERDLSQDSFTVLVTFFTKKQSTLDAFVQINNSVVLGPQKVEIGPESFGQVYFPITQKSIKFSNLENMNIYANYASENQNFAISNSIKFNENRNSKTDFFVQGDGIAFESLQSIQLANLGNEISRETSESFTKINNFIVYLFPEKFQQEIYNTTVFKVGVNPVDFKFGNLRKQINISAGKLTNIPIEGKSGLDLQFRFRPDLDTKDFEPEIIQGKYIIGDILITNNTYYDSDKQQVVLGNNSFSQKGYLIPFNFSGKLTPKASLTINSDYKDISVAFVQDFKKSILHKTQGIYKLKVKTYKKPFITGPAITISDADFEYISKNPITIDILKNIALSKNEQEELDENLS</sequence>
<dbReference type="Proteomes" id="UP000019229">
    <property type="component" value="Chromosome"/>
</dbReference>
<proteinExistence type="predicted"/>
<dbReference type="KEGG" id="mbc:MYB_00365"/>